<dbReference type="Proteomes" id="UP000740926">
    <property type="component" value="Unassembled WGS sequence"/>
</dbReference>
<comment type="caution">
    <text evidence="1">The sequence shown here is derived from an EMBL/GenBank/DDBJ whole genome shotgun (WGS) entry which is preliminary data.</text>
</comment>
<dbReference type="AlphaFoldDB" id="A0A9P6Y972"/>
<name>A0A9P6Y972_9FUNG</name>
<gene>
    <name evidence="1" type="ORF">G6F50_014087</name>
</gene>
<keyword evidence="2" id="KW-1185">Reference proteome</keyword>
<sequence length="247" mass="26688">MQEEQQVQRLDHVLVQLVLAVGRLEGLLQEAADVIQRGVRLVGRQDLAVAVDQRRQGRHLGDQAPGGLAARFGVGQVQRGVVDARQLRDGGGQDGHRVGILGEAADQGVDRRIDIGFGRQLVGEGLQLLGARALAVDQQVGHFDVARLFRQLFNRVAAVQQHALVAVDVRDGGLAAGRRGEAGIVGEIPRFLGQLRDVDAVVAKGGFDDGQNDRLIAGVERDLIKIGHCVRSFMGRRLPKRIGQARE</sequence>
<organism evidence="1 2">
    <name type="scientific">Rhizopus delemar</name>
    <dbReference type="NCBI Taxonomy" id="936053"/>
    <lineage>
        <taxon>Eukaryota</taxon>
        <taxon>Fungi</taxon>
        <taxon>Fungi incertae sedis</taxon>
        <taxon>Mucoromycota</taxon>
        <taxon>Mucoromycotina</taxon>
        <taxon>Mucoromycetes</taxon>
        <taxon>Mucorales</taxon>
        <taxon>Mucorineae</taxon>
        <taxon>Rhizopodaceae</taxon>
        <taxon>Rhizopus</taxon>
    </lineage>
</organism>
<evidence type="ECO:0000313" key="2">
    <source>
        <dbReference type="Proteomes" id="UP000740926"/>
    </source>
</evidence>
<evidence type="ECO:0000313" key="1">
    <source>
        <dbReference type="EMBL" id="KAG1542589.1"/>
    </source>
</evidence>
<reference evidence="1 2" key="1">
    <citation type="journal article" date="2020" name="Microb. Genom.">
        <title>Genetic diversity of clinical and environmental Mucorales isolates obtained from an investigation of mucormycosis cases among solid organ transplant recipients.</title>
        <authorList>
            <person name="Nguyen M.H."/>
            <person name="Kaul D."/>
            <person name="Muto C."/>
            <person name="Cheng S.J."/>
            <person name="Richter R.A."/>
            <person name="Bruno V.M."/>
            <person name="Liu G."/>
            <person name="Beyhan S."/>
            <person name="Sundermann A.J."/>
            <person name="Mounaud S."/>
            <person name="Pasculle A.W."/>
            <person name="Nierman W.C."/>
            <person name="Driscoll E."/>
            <person name="Cumbie R."/>
            <person name="Clancy C.J."/>
            <person name="Dupont C.L."/>
        </authorList>
    </citation>
    <scope>NUCLEOTIDE SEQUENCE [LARGE SCALE GENOMIC DNA]</scope>
    <source>
        <strain evidence="1 2">GL24</strain>
    </source>
</reference>
<proteinExistence type="predicted"/>
<protein>
    <submittedName>
        <fullName evidence="1">Uncharacterized protein</fullName>
    </submittedName>
</protein>
<accession>A0A9P6Y972</accession>
<dbReference type="EMBL" id="JAANIU010006302">
    <property type="protein sequence ID" value="KAG1542589.1"/>
    <property type="molecule type" value="Genomic_DNA"/>
</dbReference>